<dbReference type="GeneID" id="20220724"/>
<dbReference type="EMBL" id="GL833135">
    <property type="protein sequence ID" value="EGB06353.1"/>
    <property type="molecule type" value="Genomic_DNA"/>
</dbReference>
<dbReference type="Gene3D" id="3.20.190.20">
    <property type="match status" value="1"/>
</dbReference>
<dbReference type="InterPro" id="IPR046449">
    <property type="entry name" value="DEGP_PDZ_sf"/>
</dbReference>
<feature type="non-terminal residue" evidence="6">
    <location>
        <position position="444"/>
    </location>
</feature>
<evidence type="ECO:0000256" key="2">
    <source>
        <dbReference type="ARBA" id="ARBA00022670"/>
    </source>
</evidence>
<dbReference type="Gene3D" id="2.30.42.10">
    <property type="match status" value="1"/>
</dbReference>
<evidence type="ECO:0000256" key="4">
    <source>
        <dbReference type="ARBA" id="ARBA00022825"/>
    </source>
</evidence>
<dbReference type="FunCoup" id="F0YF23">
    <property type="interactions" value="7"/>
</dbReference>
<dbReference type="PRINTS" id="PR00834">
    <property type="entry name" value="PROTEASES2C"/>
</dbReference>
<keyword evidence="7" id="KW-1185">Reference proteome</keyword>
<dbReference type="InterPro" id="IPR001940">
    <property type="entry name" value="Peptidase_S1C"/>
</dbReference>
<organism evidence="7">
    <name type="scientific">Aureococcus anophagefferens</name>
    <name type="common">Harmful bloom alga</name>
    <dbReference type="NCBI Taxonomy" id="44056"/>
    <lineage>
        <taxon>Eukaryota</taxon>
        <taxon>Sar</taxon>
        <taxon>Stramenopiles</taxon>
        <taxon>Ochrophyta</taxon>
        <taxon>Pelagophyceae</taxon>
        <taxon>Pelagomonadales</taxon>
        <taxon>Pelagomonadaceae</taxon>
        <taxon>Aureococcus</taxon>
    </lineage>
</organism>
<dbReference type="PANTHER" id="PTHR45980">
    <property type="match status" value="1"/>
</dbReference>
<dbReference type="PANTHER" id="PTHR45980:SF9">
    <property type="entry name" value="PROTEASE DO-LIKE 10, MITOCHONDRIAL-RELATED"/>
    <property type="match status" value="1"/>
</dbReference>
<keyword evidence="2" id="KW-0645">Protease</keyword>
<dbReference type="Pfam" id="PF17815">
    <property type="entry name" value="PDZ_3"/>
    <property type="match status" value="1"/>
</dbReference>
<dbReference type="KEGG" id="aaf:AURANDRAFT_29427"/>
<feature type="domain" description="PDZ" evidence="5">
    <location>
        <begin position="210"/>
        <end position="287"/>
    </location>
</feature>
<dbReference type="InterPro" id="IPR036034">
    <property type="entry name" value="PDZ_sf"/>
</dbReference>
<sequence>MNAALGEAIGSILKIFTTSVEPDYTTPWSVYMEEECTGSGFVIRLESGELVIVTNAHVVAQHVDVRVRKSGGTRKVKARCLVVAHTADLALLTVDDARFWDGVVPLVFGSLPRLYDNVKVVGYPMGGDNACVTSGVVSRVDTTPYARGAERLLVVQIDAAINSGNSGGPALDDASRVVGVAFSGYAGSADNIGYVIPAEVVGRLLLDYAELKLRAPRTREPVKWPGLCDLGVSLQPLENPTHRAALRVDDDAGGVLVTRVAPAGCAKAAGLRAGDVLVAIGGISVANDGSVALRGGERVNCEHLWTSRRSGDEVNIGVLRGGVARDVDVVLAPLRRLVPIADGHDAKPSYVVCGGLVFMALSLPLILAVSTDDSDDEEDCGLETSDALRHADCLGKDATRELEEVVVWVQTLTHDVNFGYAHLCRNFPRLRTVNGTSIASLQHL</sequence>
<evidence type="ECO:0000256" key="3">
    <source>
        <dbReference type="ARBA" id="ARBA00022801"/>
    </source>
</evidence>
<dbReference type="PROSITE" id="PS50106">
    <property type="entry name" value="PDZ"/>
    <property type="match status" value="1"/>
</dbReference>
<dbReference type="Proteomes" id="UP000002729">
    <property type="component" value="Unassembled WGS sequence"/>
</dbReference>
<evidence type="ECO:0000313" key="7">
    <source>
        <dbReference type="Proteomes" id="UP000002729"/>
    </source>
</evidence>
<dbReference type="InterPro" id="IPR041517">
    <property type="entry name" value="DEGP_PDZ"/>
</dbReference>
<protein>
    <recommendedName>
        <fullName evidence="5">PDZ domain-containing protein</fullName>
    </recommendedName>
</protein>
<dbReference type="SMART" id="SM00228">
    <property type="entry name" value="PDZ"/>
    <property type="match status" value="1"/>
</dbReference>
<accession>F0YF23</accession>
<dbReference type="OrthoDB" id="4217619at2759"/>
<dbReference type="Gene3D" id="2.40.10.120">
    <property type="match status" value="1"/>
</dbReference>
<dbReference type="GO" id="GO:0004252">
    <property type="term" value="F:serine-type endopeptidase activity"/>
    <property type="evidence" value="ECO:0007669"/>
    <property type="project" value="InterPro"/>
</dbReference>
<keyword evidence="3" id="KW-0378">Hydrolase</keyword>
<evidence type="ECO:0000259" key="5">
    <source>
        <dbReference type="PROSITE" id="PS50106"/>
    </source>
</evidence>
<gene>
    <name evidence="6" type="ORF">AURANDRAFT_29427</name>
</gene>
<comment type="similarity">
    <text evidence="1">Belongs to the peptidase S1C family.</text>
</comment>
<dbReference type="InParanoid" id="F0YF23"/>
<dbReference type="Pfam" id="PF13180">
    <property type="entry name" value="PDZ_2"/>
    <property type="match status" value="1"/>
</dbReference>
<proteinExistence type="inferred from homology"/>
<name>F0YF23_AURAN</name>
<dbReference type="SUPFAM" id="SSF50494">
    <property type="entry name" value="Trypsin-like serine proteases"/>
    <property type="match status" value="1"/>
</dbReference>
<reference evidence="6 7" key="1">
    <citation type="journal article" date="2011" name="Proc. Natl. Acad. Sci. U.S.A.">
        <title>Niche of harmful alga Aureococcus anophagefferens revealed through ecogenomics.</title>
        <authorList>
            <person name="Gobler C.J."/>
            <person name="Berry D.L."/>
            <person name="Dyhrman S.T."/>
            <person name="Wilhelm S.W."/>
            <person name="Salamov A."/>
            <person name="Lobanov A.V."/>
            <person name="Zhang Y."/>
            <person name="Collier J.L."/>
            <person name="Wurch L.L."/>
            <person name="Kustka A.B."/>
            <person name="Dill B.D."/>
            <person name="Shah M."/>
            <person name="VerBerkmoes N.C."/>
            <person name="Kuo A."/>
            <person name="Terry A."/>
            <person name="Pangilinan J."/>
            <person name="Lindquist E.A."/>
            <person name="Lucas S."/>
            <person name="Paulsen I.T."/>
            <person name="Hattenrath-Lehmann T.K."/>
            <person name="Talmage S.C."/>
            <person name="Walker E.A."/>
            <person name="Koch F."/>
            <person name="Burson A.M."/>
            <person name="Marcoval M.A."/>
            <person name="Tang Y.Z."/>
            <person name="Lecleir G.R."/>
            <person name="Coyne K.J."/>
            <person name="Berg G.M."/>
            <person name="Bertrand E.M."/>
            <person name="Saito M.A."/>
            <person name="Gladyshev V.N."/>
            <person name="Grigoriev I.V."/>
        </authorList>
    </citation>
    <scope>NUCLEOTIDE SEQUENCE [LARGE SCALE GENOMIC DNA]</scope>
    <source>
        <strain evidence="7">CCMP 1984</strain>
    </source>
</reference>
<evidence type="ECO:0000313" key="6">
    <source>
        <dbReference type="EMBL" id="EGB06353.1"/>
    </source>
</evidence>
<dbReference type="SUPFAM" id="SSF50156">
    <property type="entry name" value="PDZ domain-like"/>
    <property type="match status" value="1"/>
</dbReference>
<keyword evidence="4" id="KW-0720">Serine protease</keyword>
<dbReference type="Pfam" id="PF13365">
    <property type="entry name" value="Trypsin_2"/>
    <property type="match status" value="1"/>
</dbReference>
<evidence type="ECO:0000256" key="1">
    <source>
        <dbReference type="ARBA" id="ARBA00010541"/>
    </source>
</evidence>
<dbReference type="eggNOG" id="KOG1320">
    <property type="taxonomic scope" value="Eukaryota"/>
</dbReference>
<dbReference type="AlphaFoldDB" id="F0YF23"/>
<dbReference type="OMA" id="LIENCDT"/>
<dbReference type="InterPro" id="IPR009003">
    <property type="entry name" value="Peptidase_S1_PA"/>
</dbReference>
<dbReference type="InterPro" id="IPR001478">
    <property type="entry name" value="PDZ"/>
</dbReference>
<dbReference type="GO" id="GO:0006508">
    <property type="term" value="P:proteolysis"/>
    <property type="evidence" value="ECO:0007669"/>
    <property type="project" value="UniProtKB-KW"/>
</dbReference>
<dbReference type="RefSeq" id="XP_009038933.1">
    <property type="nucleotide sequence ID" value="XM_009040685.1"/>
</dbReference>